<dbReference type="PANTHER" id="PTHR42878">
    <property type="entry name" value="TWO-COMPONENT HISTIDINE KINASE"/>
    <property type="match status" value="1"/>
</dbReference>
<gene>
    <name evidence="10" type="ORF">SAMN06269250_3669</name>
</gene>
<feature type="transmembrane region" description="Helical" evidence="8">
    <location>
        <begin position="57"/>
        <end position="76"/>
    </location>
</feature>
<dbReference type="PANTHER" id="PTHR42878:SF7">
    <property type="entry name" value="SENSOR HISTIDINE KINASE GLRK"/>
    <property type="match status" value="1"/>
</dbReference>
<evidence type="ECO:0000256" key="2">
    <source>
        <dbReference type="ARBA" id="ARBA00012438"/>
    </source>
</evidence>
<evidence type="ECO:0000256" key="7">
    <source>
        <dbReference type="ARBA" id="ARBA00023012"/>
    </source>
</evidence>
<dbReference type="InterPro" id="IPR050351">
    <property type="entry name" value="BphY/WalK/GraS-like"/>
</dbReference>
<dbReference type="InterPro" id="IPR003594">
    <property type="entry name" value="HATPase_dom"/>
</dbReference>
<keyword evidence="5 10" id="KW-0418">Kinase</keyword>
<evidence type="ECO:0000256" key="1">
    <source>
        <dbReference type="ARBA" id="ARBA00000085"/>
    </source>
</evidence>
<evidence type="ECO:0000313" key="10">
    <source>
        <dbReference type="EMBL" id="SOD91845.1"/>
    </source>
</evidence>
<feature type="transmembrane region" description="Helical" evidence="8">
    <location>
        <begin position="30"/>
        <end position="51"/>
    </location>
</feature>
<dbReference type="PRINTS" id="PR00344">
    <property type="entry name" value="BCTRLSENSOR"/>
</dbReference>
<dbReference type="GO" id="GO:0005524">
    <property type="term" value="F:ATP binding"/>
    <property type="evidence" value="ECO:0007669"/>
    <property type="project" value="UniProtKB-KW"/>
</dbReference>
<keyword evidence="8" id="KW-1133">Transmembrane helix</keyword>
<feature type="transmembrane region" description="Helical" evidence="8">
    <location>
        <begin position="83"/>
        <end position="104"/>
    </location>
</feature>
<evidence type="ECO:0000256" key="8">
    <source>
        <dbReference type="SAM" id="Phobius"/>
    </source>
</evidence>
<proteinExistence type="predicted"/>
<dbReference type="SUPFAM" id="SSF47384">
    <property type="entry name" value="Homodimeric domain of signal transducing histidine kinase"/>
    <property type="match status" value="1"/>
</dbReference>
<dbReference type="Pfam" id="PF02518">
    <property type="entry name" value="HATPase_c"/>
    <property type="match status" value="1"/>
</dbReference>
<evidence type="ECO:0000313" key="11">
    <source>
        <dbReference type="Proteomes" id="UP000219452"/>
    </source>
</evidence>
<dbReference type="GO" id="GO:0030295">
    <property type="term" value="F:protein kinase activator activity"/>
    <property type="evidence" value="ECO:0007669"/>
    <property type="project" value="TreeGrafter"/>
</dbReference>
<dbReference type="GO" id="GO:0007234">
    <property type="term" value="P:osmosensory signaling via phosphorelay pathway"/>
    <property type="evidence" value="ECO:0007669"/>
    <property type="project" value="TreeGrafter"/>
</dbReference>
<accession>A0A286G8L6</accession>
<evidence type="ECO:0000256" key="4">
    <source>
        <dbReference type="ARBA" id="ARBA00022741"/>
    </source>
</evidence>
<organism evidence="10 11">
    <name type="scientific">Spirosoma fluviale</name>
    <dbReference type="NCBI Taxonomy" id="1597977"/>
    <lineage>
        <taxon>Bacteria</taxon>
        <taxon>Pseudomonadati</taxon>
        <taxon>Bacteroidota</taxon>
        <taxon>Cytophagia</taxon>
        <taxon>Cytophagales</taxon>
        <taxon>Cytophagaceae</taxon>
        <taxon>Spirosoma</taxon>
    </lineage>
</organism>
<dbReference type="EMBL" id="OCNH01000003">
    <property type="protein sequence ID" value="SOD91845.1"/>
    <property type="molecule type" value="Genomic_DNA"/>
</dbReference>
<dbReference type="Gene3D" id="1.10.287.130">
    <property type="match status" value="1"/>
</dbReference>
<dbReference type="InterPro" id="IPR005467">
    <property type="entry name" value="His_kinase_dom"/>
</dbReference>
<keyword evidence="3" id="KW-0808">Transferase</keyword>
<dbReference type="Proteomes" id="UP000219452">
    <property type="component" value="Unassembled WGS sequence"/>
</dbReference>
<keyword evidence="8" id="KW-0812">Transmembrane</keyword>
<comment type="catalytic activity">
    <reaction evidence="1">
        <text>ATP + protein L-histidine = ADP + protein N-phospho-L-histidine.</text>
        <dbReference type="EC" id="2.7.13.3"/>
    </reaction>
</comment>
<dbReference type="AlphaFoldDB" id="A0A286G8L6"/>
<evidence type="ECO:0000256" key="6">
    <source>
        <dbReference type="ARBA" id="ARBA00022840"/>
    </source>
</evidence>
<dbReference type="Gene3D" id="3.30.565.10">
    <property type="entry name" value="Histidine kinase-like ATPase, C-terminal domain"/>
    <property type="match status" value="1"/>
</dbReference>
<feature type="transmembrane region" description="Helical" evidence="8">
    <location>
        <begin position="160"/>
        <end position="178"/>
    </location>
</feature>
<evidence type="ECO:0000259" key="9">
    <source>
        <dbReference type="PROSITE" id="PS50109"/>
    </source>
</evidence>
<evidence type="ECO:0000256" key="3">
    <source>
        <dbReference type="ARBA" id="ARBA00022679"/>
    </source>
</evidence>
<sequence>MKLYANTLFSRAFLVDHHLSELDQFRFRSLLIITWFIILLTIFSFCVNAYVQDHQTAIINLAVLTFCLLPVLWLTYRLKLQLASWYLILTSYASSVLYFGLDIFYYQKDIHPELMLILIGIGTIILFEIKHSIVILIVLGLTFQAYRIILMQYLHLPFEVGQLLNGFSVFSCIIYFNYFTQKLIKSAQDELIRKNEQLTETNNIKDKLFGIIGHDLRSPVASLKTQLMGVQDGYIAPQDFQQRTGQLMQMVDGVYLALDNLLHWSMLQRDHLLARPTQLNLTELMESVLHLYTAELKDKNLSLSTYFQNAPTVADELQLQIVLRNLLHNAIKFTPQGGSIHISTGRQANSCWLSIKDSGVGMSFTRPASLLGQVVPGRGTAGEKGTGLGLELCREFIRLNQGQLLIDSELGKGTTVTIHLESLLNPVDLNHAAG</sequence>
<dbReference type="SUPFAM" id="SSF55874">
    <property type="entry name" value="ATPase domain of HSP90 chaperone/DNA topoisomerase II/histidine kinase"/>
    <property type="match status" value="1"/>
</dbReference>
<keyword evidence="7" id="KW-0902">Two-component regulatory system</keyword>
<dbReference type="InterPro" id="IPR036890">
    <property type="entry name" value="HATPase_C_sf"/>
</dbReference>
<protein>
    <recommendedName>
        <fullName evidence="2">histidine kinase</fullName>
        <ecNumber evidence="2">2.7.13.3</ecNumber>
    </recommendedName>
</protein>
<feature type="domain" description="Histidine kinase" evidence="9">
    <location>
        <begin position="211"/>
        <end position="424"/>
    </location>
</feature>
<dbReference type="SMART" id="SM00387">
    <property type="entry name" value="HATPase_c"/>
    <property type="match status" value="1"/>
</dbReference>
<name>A0A286G8L6_9BACT</name>
<keyword evidence="6" id="KW-0067">ATP-binding</keyword>
<dbReference type="PROSITE" id="PS50109">
    <property type="entry name" value="HIS_KIN"/>
    <property type="match status" value="1"/>
</dbReference>
<dbReference type="OrthoDB" id="9810447at2"/>
<dbReference type="GO" id="GO:0000155">
    <property type="term" value="F:phosphorelay sensor kinase activity"/>
    <property type="evidence" value="ECO:0007669"/>
    <property type="project" value="InterPro"/>
</dbReference>
<evidence type="ECO:0000256" key="5">
    <source>
        <dbReference type="ARBA" id="ARBA00022777"/>
    </source>
</evidence>
<dbReference type="InterPro" id="IPR004358">
    <property type="entry name" value="Sig_transdc_His_kin-like_C"/>
</dbReference>
<keyword evidence="8" id="KW-0472">Membrane</keyword>
<dbReference type="EC" id="2.7.13.3" evidence="2"/>
<keyword evidence="11" id="KW-1185">Reference proteome</keyword>
<reference evidence="11" key="1">
    <citation type="submission" date="2017-09" db="EMBL/GenBank/DDBJ databases">
        <authorList>
            <person name="Varghese N."/>
            <person name="Submissions S."/>
        </authorList>
    </citation>
    <scope>NUCLEOTIDE SEQUENCE [LARGE SCALE GENOMIC DNA]</scope>
    <source>
        <strain evidence="11">DSM 29961</strain>
    </source>
</reference>
<dbReference type="GO" id="GO:0000156">
    <property type="term" value="F:phosphorelay response regulator activity"/>
    <property type="evidence" value="ECO:0007669"/>
    <property type="project" value="TreeGrafter"/>
</dbReference>
<dbReference type="InterPro" id="IPR036097">
    <property type="entry name" value="HisK_dim/P_sf"/>
</dbReference>
<keyword evidence="4" id="KW-0547">Nucleotide-binding</keyword>